<dbReference type="Proteomes" id="UP000468828">
    <property type="component" value="Unassembled WGS sequence"/>
</dbReference>
<keyword evidence="2" id="KW-0732">Signal</keyword>
<keyword evidence="5" id="KW-1185">Reference proteome</keyword>
<evidence type="ECO:0008006" key="7">
    <source>
        <dbReference type="Google" id="ProtNLM"/>
    </source>
</evidence>
<evidence type="ECO:0000256" key="2">
    <source>
        <dbReference type="SAM" id="SignalP"/>
    </source>
</evidence>
<dbReference type="PROSITE" id="PS51257">
    <property type="entry name" value="PROKAR_LIPOPROTEIN"/>
    <property type="match status" value="1"/>
</dbReference>
<evidence type="ECO:0000313" key="6">
    <source>
        <dbReference type="Proteomes" id="UP000471152"/>
    </source>
</evidence>
<comment type="caution">
    <text evidence="3">The sequence shown here is derived from an EMBL/GenBank/DDBJ whole genome shotgun (WGS) entry which is preliminary data.</text>
</comment>
<evidence type="ECO:0000256" key="1">
    <source>
        <dbReference type="SAM" id="MobiDB-lite"/>
    </source>
</evidence>
<protein>
    <recommendedName>
        <fullName evidence="7">BatC protein</fullName>
    </recommendedName>
</protein>
<feature type="region of interest" description="Disordered" evidence="1">
    <location>
        <begin position="23"/>
        <end position="90"/>
    </location>
</feature>
<name>A0A6P0EXT6_9ACTN</name>
<dbReference type="EMBL" id="JAAGWB010000043">
    <property type="protein sequence ID" value="NEN52287.1"/>
    <property type="molecule type" value="Genomic_DNA"/>
</dbReference>
<proteinExistence type="predicted"/>
<accession>A0A6P0EXT6</accession>
<gene>
    <name evidence="4" type="ORF">G3R41_15325</name>
    <name evidence="3" type="ORF">GCU67_14675</name>
</gene>
<reference evidence="4 6" key="2">
    <citation type="submission" date="2020-02" db="EMBL/GenBank/DDBJ databases">
        <title>The WGS of Modestobacter muralis DSM 100205.</title>
        <authorList>
            <person name="Jiang Z."/>
        </authorList>
    </citation>
    <scope>NUCLEOTIDE SEQUENCE [LARGE SCALE GENOMIC DNA]</scope>
    <source>
        <strain evidence="4 6">DSM 100205</strain>
    </source>
</reference>
<feature type="signal peptide" evidence="2">
    <location>
        <begin position="1"/>
        <end position="28"/>
    </location>
</feature>
<feature type="chain" id="PRO_5036186077" description="BatC protein" evidence="2">
    <location>
        <begin position="29"/>
        <end position="90"/>
    </location>
</feature>
<sequence length="90" mass="8798">MNIRRPVAALFVALALVGGPATMTACSAAGGGTERNDGDSSDNETANTGGSDPGGTSQGNLPSNQNKEPDGENESGDDEGNNGGDNSSDG</sequence>
<evidence type="ECO:0000313" key="3">
    <source>
        <dbReference type="EMBL" id="NEK95399.1"/>
    </source>
</evidence>
<reference evidence="3 5" key="1">
    <citation type="submission" date="2020-01" db="EMBL/GenBank/DDBJ databases">
        <title>the WGS Modestobacter muralis CPCC 204518.</title>
        <authorList>
            <person name="Jiang Z."/>
        </authorList>
    </citation>
    <scope>NUCLEOTIDE SEQUENCE [LARGE SCALE GENOMIC DNA]</scope>
    <source>
        <strain evidence="3 5">DSM 100205</strain>
    </source>
</reference>
<dbReference type="RefSeq" id="WP_163611961.1">
    <property type="nucleotide sequence ID" value="NZ_JAAGWB010000043.1"/>
</dbReference>
<evidence type="ECO:0000313" key="5">
    <source>
        <dbReference type="Proteomes" id="UP000468828"/>
    </source>
</evidence>
<dbReference type="EMBL" id="JAAGWH010000041">
    <property type="protein sequence ID" value="NEK95399.1"/>
    <property type="molecule type" value="Genomic_DNA"/>
</dbReference>
<evidence type="ECO:0000313" key="4">
    <source>
        <dbReference type="EMBL" id="NEN52287.1"/>
    </source>
</evidence>
<organism evidence="3 5">
    <name type="scientific">Modestobacter muralis</name>
    <dbReference type="NCBI Taxonomy" id="1608614"/>
    <lineage>
        <taxon>Bacteria</taxon>
        <taxon>Bacillati</taxon>
        <taxon>Actinomycetota</taxon>
        <taxon>Actinomycetes</taxon>
        <taxon>Geodermatophilales</taxon>
        <taxon>Geodermatophilaceae</taxon>
        <taxon>Modestobacter</taxon>
    </lineage>
</organism>
<feature type="compositionally biased region" description="Acidic residues" evidence="1">
    <location>
        <begin position="71"/>
        <end position="80"/>
    </location>
</feature>
<dbReference type="Proteomes" id="UP000471152">
    <property type="component" value="Unassembled WGS sequence"/>
</dbReference>
<dbReference type="AlphaFoldDB" id="A0A6P0EXT6"/>